<organism evidence="2 3">
    <name type="scientific">Rubus argutus</name>
    <name type="common">Southern blackberry</name>
    <dbReference type="NCBI Taxonomy" id="59490"/>
    <lineage>
        <taxon>Eukaryota</taxon>
        <taxon>Viridiplantae</taxon>
        <taxon>Streptophyta</taxon>
        <taxon>Embryophyta</taxon>
        <taxon>Tracheophyta</taxon>
        <taxon>Spermatophyta</taxon>
        <taxon>Magnoliopsida</taxon>
        <taxon>eudicotyledons</taxon>
        <taxon>Gunneridae</taxon>
        <taxon>Pentapetalae</taxon>
        <taxon>rosids</taxon>
        <taxon>fabids</taxon>
        <taxon>Rosales</taxon>
        <taxon>Rosaceae</taxon>
        <taxon>Rosoideae</taxon>
        <taxon>Rosoideae incertae sedis</taxon>
        <taxon>Rubus</taxon>
    </lineage>
</organism>
<comment type="caution">
    <text evidence="2">The sequence shown here is derived from an EMBL/GenBank/DDBJ whole genome shotgun (WGS) entry which is preliminary data.</text>
</comment>
<feature type="region of interest" description="Disordered" evidence="1">
    <location>
        <begin position="58"/>
        <end position="77"/>
    </location>
</feature>
<feature type="compositionally biased region" description="Basic and acidic residues" evidence="1">
    <location>
        <begin position="1"/>
        <end position="24"/>
    </location>
</feature>
<protein>
    <submittedName>
        <fullName evidence="2">Uncharacterized protein</fullName>
    </submittedName>
</protein>
<dbReference type="Proteomes" id="UP001457282">
    <property type="component" value="Unassembled WGS sequence"/>
</dbReference>
<evidence type="ECO:0000313" key="2">
    <source>
        <dbReference type="EMBL" id="KAK9910234.1"/>
    </source>
</evidence>
<accession>A0AAW1VTS3</accession>
<dbReference type="AlphaFoldDB" id="A0AAW1VTS3"/>
<feature type="region of interest" description="Disordered" evidence="1">
    <location>
        <begin position="82"/>
        <end position="115"/>
    </location>
</feature>
<evidence type="ECO:0000256" key="1">
    <source>
        <dbReference type="SAM" id="MobiDB-lite"/>
    </source>
</evidence>
<feature type="compositionally biased region" description="Basic and acidic residues" evidence="1">
    <location>
        <begin position="84"/>
        <end position="93"/>
    </location>
</feature>
<feature type="compositionally biased region" description="Polar residues" evidence="1">
    <location>
        <begin position="25"/>
        <end position="37"/>
    </location>
</feature>
<sequence length="115" mass="13359">MAEPARVPDNEVDQVREDSEERQNEQQTPSELPNTESPAELNLLIVFLSLFSSLNSEESLNLAKNEQERHKNGAKASIKRLQNSRREMDEANPVRRRTTQRFNTTVRDSRHGRRM</sequence>
<dbReference type="EMBL" id="JBEDUW010000007">
    <property type="protein sequence ID" value="KAK9910234.1"/>
    <property type="molecule type" value="Genomic_DNA"/>
</dbReference>
<name>A0AAW1VTS3_RUBAR</name>
<gene>
    <name evidence="2" type="ORF">M0R45_034203</name>
</gene>
<proteinExistence type="predicted"/>
<keyword evidence="3" id="KW-1185">Reference proteome</keyword>
<feature type="region of interest" description="Disordered" evidence="1">
    <location>
        <begin position="1"/>
        <end position="38"/>
    </location>
</feature>
<reference evidence="2 3" key="1">
    <citation type="journal article" date="2023" name="G3 (Bethesda)">
        <title>A chromosome-length genome assembly and annotation of blackberry (Rubus argutus, cv. 'Hillquist').</title>
        <authorList>
            <person name="Bruna T."/>
            <person name="Aryal R."/>
            <person name="Dudchenko O."/>
            <person name="Sargent D.J."/>
            <person name="Mead D."/>
            <person name="Buti M."/>
            <person name="Cavallini A."/>
            <person name="Hytonen T."/>
            <person name="Andres J."/>
            <person name="Pham M."/>
            <person name="Weisz D."/>
            <person name="Mascagni F."/>
            <person name="Usai G."/>
            <person name="Natali L."/>
            <person name="Bassil N."/>
            <person name="Fernandez G.E."/>
            <person name="Lomsadze A."/>
            <person name="Armour M."/>
            <person name="Olukolu B."/>
            <person name="Poorten T."/>
            <person name="Britton C."/>
            <person name="Davik J."/>
            <person name="Ashrafi H."/>
            <person name="Aiden E.L."/>
            <person name="Borodovsky M."/>
            <person name="Worthington M."/>
        </authorList>
    </citation>
    <scope>NUCLEOTIDE SEQUENCE [LARGE SCALE GENOMIC DNA]</scope>
    <source>
        <strain evidence="2">PI 553951</strain>
    </source>
</reference>
<evidence type="ECO:0000313" key="3">
    <source>
        <dbReference type="Proteomes" id="UP001457282"/>
    </source>
</evidence>